<dbReference type="PANTHER" id="PTHR30365:SF15">
    <property type="entry name" value="CYTOCHROME BD UBIQUINOL OXIDASE SUBUNIT 1"/>
    <property type="match status" value="1"/>
</dbReference>
<evidence type="ECO:0000256" key="1">
    <source>
        <dbReference type="ARBA" id="ARBA00004651"/>
    </source>
</evidence>
<comment type="subcellular location">
    <subcellularLocation>
        <location evidence="1">Cell membrane</location>
        <topology evidence="1">Multi-pass membrane protein</topology>
    </subcellularLocation>
</comment>
<dbReference type="Pfam" id="PF01654">
    <property type="entry name" value="Cyt_bd_oxida_I"/>
    <property type="match status" value="1"/>
</dbReference>
<sequence>MHLALAPETLARWQFGVTIVYHFLFVPLTISLAALTAGLQTAWVRTGKEKYLRATKFWGRLFLINMAMGVVTGIVQEFQFGMNWSAYSRFVGDIFGAPLAFESLLAFFFESTFIGLWIFGWDRLPKRIHLACIWIVALGSILSAYFILAANSWMQDPVGYRINRARGRAELTDFGRVLTQNTVVVQVFHTLSAALLTGGAFLAGIAALHLMRKRHIPVMKTSLRLGLVAIVVGGLLTAISGDRLGKVMFTQQPMKMAAAEALWHGQHAAPFSVFAYGDVSKGRNTVELSVPGLLSFLAHDDFHSYVPGIDDTNKAEQRRFGPGDYRPIIPVTFWAFRWMIGFGMASFAIGLLGLWLTREKFMLPERLRVGEDEVPHLVLFKNRVLAPSYTAWYWRIAALTLAFPVIANSWGWIFTETGRQPWVVYGMLETRHAVSPSVSQGEVIASLALFTLLYAILAVIEVKLLVKYVKAGPPELTRSSAASWSRNRSQPCSIPERFATAMNASSGQLPAPAPCPAREASTRRTPFSTATTLLATDSETGRTLRACPVVGAAVAAAGGAGHRSSRSGG</sequence>
<dbReference type="KEGG" id="sgf:HEP81_01688"/>
<feature type="transmembrane region" description="Helical" evidence="13">
    <location>
        <begin position="57"/>
        <end position="75"/>
    </location>
</feature>
<dbReference type="GO" id="GO:0016682">
    <property type="term" value="F:oxidoreductase activity, acting on diphenols and related substances as donors, oxygen as acceptor"/>
    <property type="evidence" value="ECO:0007669"/>
    <property type="project" value="TreeGrafter"/>
</dbReference>
<dbReference type="PANTHER" id="PTHR30365">
    <property type="entry name" value="CYTOCHROME D UBIQUINOL OXIDASE"/>
    <property type="match status" value="1"/>
</dbReference>
<feature type="transmembrane region" description="Helical" evidence="13">
    <location>
        <begin position="443"/>
        <end position="466"/>
    </location>
</feature>
<comment type="similarity">
    <text evidence="2">Belongs to the cytochrome ubiquinol oxidase subunit 1 family.</text>
</comment>
<keyword evidence="6 13" id="KW-0812">Transmembrane</keyword>
<reference evidence="14 15" key="1">
    <citation type="submission" date="2020-04" db="EMBL/GenBank/DDBJ databases">
        <title>Characterization and engineering of Streptomyces griseofuscus DSM40191 as a potential heterologous host for expression of BGCs.</title>
        <authorList>
            <person name="Gren T."/>
            <person name="Whitford C.M."/>
            <person name="Mohite O.S."/>
            <person name="Joergensen T.S."/>
            <person name="Nielsen J.B."/>
            <person name="Lee S.Y."/>
            <person name="Weber T."/>
        </authorList>
    </citation>
    <scope>NUCLEOTIDE SEQUENCE [LARGE SCALE GENOMIC DNA]</scope>
    <source>
        <strain evidence="14 15">DSM 40191</strain>
    </source>
</reference>
<evidence type="ECO:0000256" key="11">
    <source>
        <dbReference type="ARBA" id="ARBA00023136"/>
    </source>
</evidence>
<keyword evidence="10" id="KW-0408">Iron</keyword>
<evidence type="ECO:0000256" key="9">
    <source>
        <dbReference type="ARBA" id="ARBA00022989"/>
    </source>
</evidence>
<name>A0A7H1PVD7_9ACTN</name>
<keyword evidence="8" id="KW-0249">Electron transport</keyword>
<keyword evidence="9 13" id="KW-1133">Transmembrane helix</keyword>
<feature type="transmembrane region" description="Helical" evidence="13">
    <location>
        <begin position="335"/>
        <end position="356"/>
    </location>
</feature>
<accession>A0A7H1PVD7</accession>
<proteinExistence type="inferred from homology"/>
<keyword evidence="11 13" id="KW-0472">Membrane</keyword>
<evidence type="ECO:0000313" key="14">
    <source>
        <dbReference type="EMBL" id="QNT92017.1"/>
    </source>
</evidence>
<evidence type="ECO:0000256" key="2">
    <source>
        <dbReference type="ARBA" id="ARBA00009819"/>
    </source>
</evidence>
<dbReference type="GO" id="GO:0046872">
    <property type="term" value="F:metal ion binding"/>
    <property type="evidence" value="ECO:0007669"/>
    <property type="project" value="UniProtKB-KW"/>
</dbReference>
<evidence type="ECO:0000256" key="7">
    <source>
        <dbReference type="ARBA" id="ARBA00022723"/>
    </source>
</evidence>
<feature type="transmembrane region" description="Helical" evidence="13">
    <location>
        <begin position="392"/>
        <end position="413"/>
    </location>
</feature>
<keyword evidence="3" id="KW-0813">Transport</keyword>
<feature type="transmembrane region" description="Helical" evidence="13">
    <location>
        <begin position="223"/>
        <end position="241"/>
    </location>
</feature>
<feature type="transmembrane region" description="Helical" evidence="13">
    <location>
        <begin position="131"/>
        <end position="154"/>
    </location>
</feature>
<evidence type="ECO:0000256" key="5">
    <source>
        <dbReference type="ARBA" id="ARBA00022617"/>
    </source>
</evidence>
<feature type="transmembrane region" description="Helical" evidence="13">
    <location>
        <begin position="95"/>
        <end position="119"/>
    </location>
</feature>
<dbReference type="GO" id="GO:0019646">
    <property type="term" value="P:aerobic electron transport chain"/>
    <property type="evidence" value="ECO:0007669"/>
    <property type="project" value="InterPro"/>
</dbReference>
<dbReference type="EMBL" id="CP051006">
    <property type="protein sequence ID" value="QNT92017.1"/>
    <property type="molecule type" value="Genomic_DNA"/>
</dbReference>
<organism evidence="14 15">
    <name type="scientific">Streptomyces griseofuscus</name>
    <dbReference type="NCBI Taxonomy" id="146922"/>
    <lineage>
        <taxon>Bacteria</taxon>
        <taxon>Bacillati</taxon>
        <taxon>Actinomycetota</taxon>
        <taxon>Actinomycetes</taxon>
        <taxon>Kitasatosporales</taxon>
        <taxon>Streptomycetaceae</taxon>
        <taxon>Streptomyces</taxon>
    </lineage>
</organism>
<dbReference type="GO" id="GO:0005886">
    <property type="term" value="C:plasma membrane"/>
    <property type="evidence" value="ECO:0007669"/>
    <property type="project" value="UniProtKB-SubCell"/>
</dbReference>
<dbReference type="Proteomes" id="UP000516422">
    <property type="component" value="Chromosome"/>
</dbReference>
<evidence type="ECO:0000256" key="4">
    <source>
        <dbReference type="ARBA" id="ARBA00022475"/>
    </source>
</evidence>
<evidence type="ECO:0000256" key="12">
    <source>
        <dbReference type="SAM" id="MobiDB-lite"/>
    </source>
</evidence>
<gene>
    <name evidence="14" type="ORF">HEP81_01688</name>
</gene>
<dbReference type="GO" id="GO:0009055">
    <property type="term" value="F:electron transfer activity"/>
    <property type="evidence" value="ECO:0007669"/>
    <property type="project" value="InterPro"/>
</dbReference>
<evidence type="ECO:0000256" key="6">
    <source>
        <dbReference type="ARBA" id="ARBA00022692"/>
    </source>
</evidence>
<evidence type="ECO:0000256" key="3">
    <source>
        <dbReference type="ARBA" id="ARBA00022448"/>
    </source>
</evidence>
<feature type="region of interest" description="Disordered" evidence="12">
    <location>
        <begin position="505"/>
        <end position="524"/>
    </location>
</feature>
<dbReference type="AlphaFoldDB" id="A0A7H1PVD7"/>
<feature type="transmembrane region" description="Helical" evidence="13">
    <location>
        <begin position="20"/>
        <end position="45"/>
    </location>
</feature>
<protein>
    <submittedName>
        <fullName evidence="14">Cytochrome ubiquinol oxidase subunit I</fullName>
    </submittedName>
</protein>
<dbReference type="GO" id="GO:0070069">
    <property type="term" value="C:cytochrome complex"/>
    <property type="evidence" value="ECO:0007669"/>
    <property type="project" value="InterPro"/>
</dbReference>
<evidence type="ECO:0000256" key="10">
    <source>
        <dbReference type="ARBA" id="ARBA00023004"/>
    </source>
</evidence>
<feature type="transmembrane region" description="Helical" evidence="13">
    <location>
        <begin position="187"/>
        <end position="211"/>
    </location>
</feature>
<evidence type="ECO:0000256" key="13">
    <source>
        <dbReference type="SAM" id="Phobius"/>
    </source>
</evidence>
<keyword evidence="7" id="KW-0479">Metal-binding</keyword>
<keyword evidence="5" id="KW-0349">Heme</keyword>
<evidence type="ECO:0000256" key="8">
    <source>
        <dbReference type="ARBA" id="ARBA00022982"/>
    </source>
</evidence>
<dbReference type="InterPro" id="IPR002585">
    <property type="entry name" value="Cyt-d_ubiquinol_oxidase_su_1"/>
</dbReference>
<evidence type="ECO:0000313" key="15">
    <source>
        <dbReference type="Proteomes" id="UP000516422"/>
    </source>
</evidence>
<dbReference type="GO" id="GO:0020037">
    <property type="term" value="F:heme binding"/>
    <property type="evidence" value="ECO:0007669"/>
    <property type="project" value="TreeGrafter"/>
</dbReference>
<keyword evidence="4" id="KW-1003">Cell membrane</keyword>